<dbReference type="Pfam" id="PF22938">
    <property type="entry name" value="Integrase_p58_C"/>
    <property type="match status" value="1"/>
</dbReference>
<keyword evidence="3" id="KW-0540">Nuclease</keyword>
<dbReference type="SUPFAM" id="SSF53098">
    <property type="entry name" value="Ribonuclease H-like"/>
    <property type="match status" value="1"/>
</dbReference>
<gene>
    <name evidence="8" type="primary">pol_520</name>
    <name evidence="8" type="ORF">AVEN_71770_1</name>
</gene>
<evidence type="ECO:0000256" key="4">
    <source>
        <dbReference type="ARBA" id="ARBA00022759"/>
    </source>
</evidence>
<dbReference type="FunFam" id="3.30.420.10:FF:000032">
    <property type="entry name" value="Retrovirus-related Pol polyprotein from transposon 297-like Protein"/>
    <property type="match status" value="1"/>
</dbReference>
<dbReference type="CDD" id="cd09274">
    <property type="entry name" value="RNase_HI_RT_Ty3"/>
    <property type="match status" value="1"/>
</dbReference>
<comment type="caution">
    <text evidence="8">The sequence shown here is derived from an EMBL/GenBank/DDBJ whole genome shotgun (WGS) entry which is preliminary data.</text>
</comment>
<dbReference type="GO" id="GO:0015074">
    <property type="term" value="P:DNA integration"/>
    <property type="evidence" value="ECO:0007669"/>
    <property type="project" value="InterPro"/>
</dbReference>
<dbReference type="GO" id="GO:0003964">
    <property type="term" value="F:RNA-directed DNA polymerase activity"/>
    <property type="evidence" value="ECO:0007669"/>
    <property type="project" value="UniProtKB-KW"/>
</dbReference>
<sequence length="724" mass="82761">KEGKVLPDSKNLKSIKDSLPPDSKKKVRSFLGLTGFYRKFIPNYSKIALPLTDLTKDKVPFVWGEEEQKAFELLKNYLITEPCLHLPEFSRPFSIFIDASKYSLGCVLVQEDASTGFHHPIAFASRKLGPSEISYATVEKECLALVFAITHFKNYLYGAHFNVFSDQQCLSRVKTLKDPTSRIARWFLTLQQYDYTIIYKPGRLNFMADYLSRATYPADKQSDNTNSEEIHNVNAQFNVFNFSSIHELIEKQNKDPYCQNIKSKLNSNFVFSPKSPQFFIKDNLLLCKNNNMSGPLVTSNHGNKWIIVISDYFTRYAEAYPVKNIQSSTVAHVLMDFISRHGLMQVLYSDRGSNFISEAMNEIYKKLGIQKLTTLAYSPQSNGLVERLNKTLIDSLSHLVSVTQADWCEHVPLALMAYRNAFHRSIKETPAFLNHGRDIVMPYDLIFSEKERSYSDTPSYAHQLVNRLQTSFAIVKENLEKAADDIEKLNNSKPKCKQILVGDLVYLHTPKIKIHTSRKFAKLNEGPFRVVRQFSPVNFQIQHVNNPTNKQNVHVNRLIKVEKREIFPTVQSESSLADEGNEVLNINDDKENGNNDAVSNEEDILKLFPCYTLPYKDWMDDHQNVLSNTVQGDQLSTQNVLLSANPPDNFEREDTNTPICNLTQNQPHDHTNVMQPLTILPLSPVIDEDITPVIIKNPTVSKQVPITRTYGLRPRNALGFVKYN</sequence>
<dbReference type="InterPro" id="IPR041577">
    <property type="entry name" value="RT_RNaseH_2"/>
</dbReference>
<dbReference type="OrthoDB" id="9893755at2759"/>
<dbReference type="PROSITE" id="PS50994">
    <property type="entry name" value="INTEGRASE"/>
    <property type="match status" value="1"/>
</dbReference>
<dbReference type="GO" id="GO:0004519">
    <property type="term" value="F:endonuclease activity"/>
    <property type="evidence" value="ECO:0007669"/>
    <property type="project" value="UniProtKB-KW"/>
</dbReference>
<name>A0A4Y1ZRA2_ARAVE</name>
<evidence type="ECO:0000256" key="1">
    <source>
        <dbReference type="ARBA" id="ARBA00012493"/>
    </source>
</evidence>
<evidence type="ECO:0000313" key="9">
    <source>
        <dbReference type="Proteomes" id="UP000499080"/>
    </source>
</evidence>
<dbReference type="InterPro" id="IPR001584">
    <property type="entry name" value="Integrase_cat-core"/>
</dbReference>
<keyword evidence="2" id="KW-0548">Nucleotidyltransferase</keyword>
<accession>A0A4Y1ZRA2</accession>
<evidence type="ECO:0000259" key="7">
    <source>
        <dbReference type="PROSITE" id="PS50994"/>
    </source>
</evidence>
<keyword evidence="5" id="KW-0695">RNA-directed DNA polymerase</keyword>
<dbReference type="SUPFAM" id="SSF56672">
    <property type="entry name" value="DNA/RNA polymerases"/>
    <property type="match status" value="1"/>
</dbReference>
<dbReference type="InterPro" id="IPR043128">
    <property type="entry name" value="Rev_trsase/Diguanyl_cyclase"/>
</dbReference>
<dbReference type="FunFam" id="3.10.20.370:FF:000001">
    <property type="entry name" value="Retrovirus-related Pol polyprotein from transposon 17.6-like protein"/>
    <property type="match status" value="1"/>
</dbReference>
<dbReference type="PANTHER" id="PTHR37984">
    <property type="entry name" value="PROTEIN CBG26694"/>
    <property type="match status" value="1"/>
</dbReference>
<evidence type="ECO:0000313" key="8">
    <source>
        <dbReference type="EMBL" id="GBL63036.1"/>
    </source>
</evidence>
<dbReference type="InterPro" id="IPR054465">
    <property type="entry name" value="Integrase_p58-like_C"/>
</dbReference>
<dbReference type="PANTHER" id="PTHR37984:SF5">
    <property type="entry name" value="PROTEIN NYNRIN-LIKE"/>
    <property type="match status" value="1"/>
</dbReference>
<proteinExistence type="predicted"/>
<evidence type="ECO:0000256" key="3">
    <source>
        <dbReference type="ARBA" id="ARBA00022722"/>
    </source>
</evidence>
<dbReference type="InterPro" id="IPR036397">
    <property type="entry name" value="RNaseH_sf"/>
</dbReference>
<feature type="domain" description="Integrase catalytic" evidence="7">
    <location>
        <begin position="272"/>
        <end position="438"/>
    </location>
</feature>
<evidence type="ECO:0000256" key="5">
    <source>
        <dbReference type="ARBA" id="ARBA00022918"/>
    </source>
</evidence>
<reference evidence="8 9" key="1">
    <citation type="journal article" date="2019" name="Sci. Rep.">
        <title>Orb-weaving spider Araneus ventricosus genome elucidates the spidroin gene catalogue.</title>
        <authorList>
            <person name="Kono N."/>
            <person name="Nakamura H."/>
            <person name="Ohtoshi R."/>
            <person name="Moran D.A.P."/>
            <person name="Shinohara A."/>
            <person name="Yoshida Y."/>
            <person name="Fujiwara M."/>
            <person name="Mori M."/>
            <person name="Tomita M."/>
            <person name="Arakawa K."/>
        </authorList>
    </citation>
    <scope>NUCLEOTIDE SEQUENCE [LARGE SCALE GENOMIC DNA]</scope>
</reference>
<dbReference type="Gene3D" id="3.30.420.10">
    <property type="entry name" value="Ribonuclease H-like superfamily/Ribonuclease H"/>
    <property type="match status" value="1"/>
</dbReference>
<dbReference type="InterPro" id="IPR050951">
    <property type="entry name" value="Retrovirus_Pol_polyprotein"/>
</dbReference>
<dbReference type="FunFam" id="3.30.70.270:FF:000020">
    <property type="entry name" value="Transposon Tf2-6 polyprotein-like Protein"/>
    <property type="match status" value="1"/>
</dbReference>
<dbReference type="Pfam" id="PF00665">
    <property type="entry name" value="rve"/>
    <property type="match status" value="1"/>
</dbReference>
<dbReference type="Gene3D" id="3.10.20.370">
    <property type="match status" value="1"/>
</dbReference>
<keyword evidence="9" id="KW-1185">Reference proteome</keyword>
<keyword evidence="6" id="KW-0511">Multifunctional enzyme</keyword>
<dbReference type="Pfam" id="PF17919">
    <property type="entry name" value="RT_RNaseH_2"/>
    <property type="match status" value="1"/>
</dbReference>
<dbReference type="EC" id="2.7.7.49" evidence="1"/>
<dbReference type="AlphaFoldDB" id="A0A4Y1ZRA2"/>
<dbReference type="InterPro" id="IPR012337">
    <property type="entry name" value="RNaseH-like_sf"/>
</dbReference>
<dbReference type="EMBL" id="BGPR01076875">
    <property type="protein sequence ID" value="GBL63036.1"/>
    <property type="molecule type" value="Genomic_DNA"/>
</dbReference>
<dbReference type="GO" id="GO:0003676">
    <property type="term" value="F:nucleic acid binding"/>
    <property type="evidence" value="ECO:0007669"/>
    <property type="project" value="InterPro"/>
</dbReference>
<protein>
    <recommendedName>
        <fullName evidence="1">RNA-directed DNA polymerase</fullName>
        <ecNumber evidence="1">2.7.7.49</ecNumber>
    </recommendedName>
</protein>
<organism evidence="8 9">
    <name type="scientific">Araneus ventricosus</name>
    <name type="common">Orbweaver spider</name>
    <name type="synonym">Epeira ventricosa</name>
    <dbReference type="NCBI Taxonomy" id="182803"/>
    <lineage>
        <taxon>Eukaryota</taxon>
        <taxon>Metazoa</taxon>
        <taxon>Ecdysozoa</taxon>
        <taxon>Arthropoda</taxon>
        <taxon>Chelicerata</taxon>
        <taxon>Arachnida</taxon>
        <taxon>Araneae</taxon>
        <taxon>Araneomorphae</taxon>
        <taxon>Entelegynae</taxon>
        <taxon>Araneoidea</taxon>
        <taxon>Araneidae</taxon>
        <taxon>Araneus</taxon>
    </lineage>
</organism>
<keyword evidence="2" id="KW-0808">Transferase</keyword>
<keyword evidence="4" id="KW-0378">Hydrolase</keyword>
<evidence type="ECO:0000256" key="2">
    <source>
        <dbReference type="ARBA" id="ARBA00022695"/>
    </source>
</evidence>
<keyword evidence="4" id="KW-0255">Endonuclease</keyword>
<evidence type="ECO:0000256" key="6">
    <source>
        <dbReference type="ARBA" id="ARBA00023268"/>
    </source>
</evidence>
<dbReference type="Proteomes" id="UP000499080">
    <property type="component" value="Unassembled WGS sequence"/>
</dbReference>
<dbReference type="Gene3D" id="3.30.70.270">
    <property type="match status" value="1"/>
</dbReference>
<feature type="non-terminal residue" evidence="8">
    <location>
        <position position="1"/>
    </location>
</feature>
<dbReference type="GO" id="GO:0042575">
    <property type="term" value="C:DNA polymerase complex"/>
    <property type="evidence" value="ECO:0007669"/>
    <property type="project" value="UniProtKB-ARBA"/>
</dbReference>
<dbReference type="InterPro" id="IPR043502">
    <property type="entry name" value="DNA/RNA_pol_sf"/>
</dbReference>